<accession>A0A7J0FNA9</accession>
<feature type="region of interest" description="Disordered" evidence="2">
    <location>
        <begin position="16"/>
        <end position="39"/>
    </location>
</feature>
<reference evidence="3 4" key="1">
    <citation type="submission" date="2019-07" db="EMBL/GenBank/DDBJ databases">
        <title>De Novo Assembly of kiwifruit Actinidia rufa.</title>
        <authorList>
            <person name="Sugita-Konishi S."/>
            <person name="Sato K."/>
            <person name="Mori E."/>
            <person name="Abe Y."/>
            <person name="Kisaki G."/>
            <person name="Hamano K."/>
            <person name="Suezawa K."/>
            <person name="Otani M."/>
            <person name="Fukuda T."/>
            <person name="Manabe T."/>
            <person name="Gomi K."/>
            <person name="Tabuchi M."/>
            <person name="Akimitsu K."/>
            <person name="Kataoka I."/>
        </authorList>
    </citation>
    <scope>NUCLEOTIDE SEQUENCE [LARGE SCALE GENOMIC DNA]</scope>
    <source>
        <strain evidence="4">cv. Fuchu</strain>
    </source>
</reference>
<gene>
    <name evidence="3" type="ORF">Acr_13g0015950</name>
</gene>
<feature type="coiled-coil region" evidence="1">
    <location>
        <begin position="91"/>
        <end position="132"/>
    </location>
</feature>
<evidence type="ECO:0000256" key="2">
    <source>
        <dbReference type="SAM" id="MobiDB-lite"/>
    </source>
</evidence>
<feature type="compositionally biased region" description="Basic and acidic residues" evidence="2">
    <location>
        <begin position="16"/>
        <end position="38"/>
    </location>
</feature>
<evidence type="ECO:0000313" key="3">
    <source>
        <dbReference type="EMBL" id="GFZ00196.1"/>
    </source>
</evidence>
<proteinExistence type="predicted"/>
<organism evidence="3 4">
    <name type="scientific">Actinidia rufa</name>
    <dbReference type="NCBI Taxonomy" id="165716"/>
    <lineage>
        <taxon>Eukaryota</taxon>
        <taxon>Viridiplantae</taxon>
        <taxon>Streptophyta</taxon>
        <taxon>Embryophyta</taxon>
        <taxon>Tracheophyta</taxon>
        <taxon>Spermatophyta</taxon>
        <taxon>Magnoliopsida</taxon>
        <taxon>eudicotyledons</taxon>
        <taxon>Gunneridae</taxon>
        <taxon>Pentapetalae</taxon>
        <taxon>asterids</taxon>
        <taxon>Ericales</taxon>
        <taxon>Actinidiaceae</taxon>
        <taxon>Actinidia</taxon>
    </lineage>
</organism>
<dbReference type="AlphaFoldDB" id="A0A7J0FNA9"/>
<comment type="caution">
    <text evidence="3">The sequence shown here is derived from an EMBL/GenBank/DDBJ whole genome shotgun (WGS) entry which is preliminary data.</text>
</comment>
<dbReference type="Proteomes" id="UP000585474">
    <property type="component" value="Unassembled WGS sequence"/>
</dbReference>
<name>A0A7J0FNA9_9ERIC</name>
<protein>
    <submittedName>
        <fullName evidence="3">Uncharacterized protein</fullName>
    </submittedName>
</protein>
<evidence type="ECO:0000313" key="4">
    <source>
        <dbReference type="Proteomes" id="UP000585474"/>
    </source>
</evidence>
<keyword evidence="4" id="KW-1185">Reference proteome</keyword>
<keyword evidence="1" id="KW-0175">Coiled coil</keyword>
<dbReference type="EMBL" id="BJWL01000013">
    <property type="protein sequence ID" value="GFZ00196.1"/>
    <property type="molecule type" value="Genomic_DNA"/>
</dbReference>
<sequence>MSRRIDLGKLTKMAKGEGCHAAAEPKKKVAKSNKETSRRTHVVAPGEGTLACSGNILGLNASMLENTTVAEKLLKRWWCSRLPSLKLEKQVAELGIREQQATDELEKLRKLKKEQDANVEGLEKEIVELKKKEVLDKKFTIQEYKSFDDFQEEVKKAASKYFGDGFDLCKKQVGRFHPELNIEDLEIDDELAKEG</sequence>
<evidence type="ECO:0000256" key="1">
    <source>
        <dbReference type="SAM" id="Coils"/>
    </source>
</evidence>